<reference evidence="2" key="1">
    <citation type="submission" date="2013-08" db="EMBL/GenBank/DDBJ databases">
        <authorList>
            <person name="Mendez C."/>
            <person name="Richter M."/>
            <person name="Ferrer M."/>
            <person name="Sanchez J."/>
        </authorList>
    </citation>
    <scope>NUCLEOTIDE SEQUENCE</scope>
</reference>
<dbReference type="Pfam" id="PF13384">
    <property type="entry name" value="HTH_23"/>
    <property type="match status" value="1"/>
</dbReference>
<organism evidence="2">
    <name type="scientific">mine drainage metagenome</name>
    <dbReference type="NCBI Taxonomy" id="410659"/>
    <lineage>
        <taxon>unclassified sequences</taxon>
        <taxon>metagenomes</taxon>
        <taxon>ecological metagenomes</taxon>
    </lineage>
</organism>
<reference evidence="2" key="2">
    <citation type="journal article" date="2014" name="ISME J.">
        <title>Microbial stratification in low pH oxic and suboxic macroscopic growths along an acid mine drainage.</title>
        <authorList>
            <person name="Mendez-Garcia C."/>
            <person name="Mesa V."/>
            <person name="Sprenger R.R."/>
            <person name="Richter M."/>
            <person name="Diez M.S."/>
            <person name="Solano J."/>
            <person name="Bargiela R."/>
            <person name="Golyshina O.V."/>
            <person name="Manteca A."/>
            <person name="Ramos J.L."/>
            <person name="Gallego J.R."/>
            <person name="Llorente I."/>
            <person name="Martins Dos Santos V.A."/>
            <person name="Jensen O.N."/>
            <person name="Pelaez A.I."/>
            <person name="Sanchez J."/>
            <person name="Ferrer M."/>
        </authorList>
    </citation>
    <scope>NUCLEOTIDE SEQUENCE</scope>
</reference>
<dbReference type="EMBL" id="AUZY01008088">
    <property type="protein sequence ID" value="EQD47386.1"/>
    <property type="molecule type" value="Genomic_DNA"/>
</dbReference>
<proteinExistence type="predicted"/>
<evidence type="ECO:0000313" key="2">
    <source>
        <dbReference type="EMBL" id="EQD47386.1"/>
    </source>
</evidence>
<dbReference type="AlphaFoldDB" id="T0ZGP5"/>
<comment type="caution">
    <text evidence="2">The sequence shown here is derived from an EMBL/GenBank/DDBJ whole genome shotgun (WGS) entry which is preliminary data.</text>
</comment>
<accession>T0ZGP5</accession>
<name>T0ZGP5_9ZZZZ</name>
<dbReference type="InterPro" id="IPR009057">
    <property type="entry name" value="Homeodomain-like_sf"/>
</dbReference>
<gene>
    <name evidence="2" type="ORF">B1B_12359</name>
</gene>
<feature type="region of interest" description="Disordered" evidence="1">
    <location>
        <begin position="164"/>
        <end position="185"/>
    </location>
</feature>
<feature type="non-terminal residue" evidence="2">
    <location>
        <position position="1"/>
    </location>
</feature>
<dbReference type="SUPFAM" id="SSF46689">
    <property type="entry name" value="Homeodomain-like"/>
    <property type="match status" value="1"/>
</dbReference>
<feature type="region of interest" description="Disordered" evidence="1">
    <location>
        <begin position="24"/>
        <end position="48"/>
    </location>
</feature>
<evidence type="ECO:0000256" key="1">
    <source>
        <dbReference type="SAM" id="MobiDB-lite"/>
    </source>
</evidence>
<feature type="compositionally biased region" description="Basic and acidic residues" evidence="1">
    <location>
        <begin position="38"/>
        <end position="48"/>
    </location>
</feature>
<protein>
    <submittedName>
        <fullName evidence="2">Uncharacterized protein</fullName>
    </submittedName>
</protein>
<sequence length="185" mass="21081">SVYCVIYITIWEVSSGMDRAVRRGHKEEQLRESGALHPHPERVKDPTFHSDPFFDARDLVQVRYEMVRRVQVEKLPVQSTARAFGVTRPTFYEAQARLKDKGLPGLLPHVTGPRGPHKLRGAALEFVQALHDQEPSISLVGLGRRLRERHGLVVHPSTILRALRRTGKKNRAARHRSPSPRVRKS</sequence>